<evidence type="ECO:0000256" key="7">
    <source>
        <dbReference type="ARBA" id="ARBA00047872"/>
    </source>
</evidence>
<dbReference type="NCBIfam" id="TIGR00657">
    <property type="entry name" value="asp_kinases"/>
    <property type="match status" value="1"/>
</dbReference>
<comment type="pathway">
    <text evidence="1 9">Amino-acid biosynthesis; L-lysine biosynthesis via DAP pathway; (S)-tetrahydrodipicolinate from L-aspartate: step 1/4.</text>
</comment>
<dbReference type="PIRSF" id="PIRSF000726">
    <property type="entry name" value="Asp_kin"/>
    <property type="match status" value="1"/>
</dbReference>
<dbReference type="Gene3D" id="1.20.120.1320">
    <property type="entry name" value="Aspartokinase, catalytic domain"/>
    <property type="match status" value="1"/>
</dbReference>
<evidence type="ECO:0000256" key="5">
    <source>
        <dbReference type="ARBA" id="ARBA00022777"/>
    </source>
</evidence>
<keyword evidence="12" id="KW-1185">Reference proteome</keyword>
<evidence type="ECO:0000256" key="9">
    <source>
        <dbReference type="RuleBase" id="RU004249"/>
    </source>
</evidence>
<evidence type="ECO:0000256" key="6">
    <source>
        <dbReference type="ARBA" id="ARBA00022840"/>
    </source>
</evidence>
<organism evidence="11 12">
    <name type="scientific">Paradesertivirga mongoliensis</name>
    <dbReference type="NCBI Taxonomy" id="2100740"/>
    <lineage>
        <taxon>Bacteria</taxon>
        <taxon>Pseudomonadati</taxon>
        <taxon>Bacteroidota</taxon>
        <taxon>Sphingobacteriia</taxon>
        <taxon>Sphingobacteriales</taxon>
        <taxon>Sphingobacteriaceae</taxon>
        <taxon>Paradesertivirga</taxon>
    </lineage>
</organism>
<name>A0ABW4ZRR2_9SPHI</name>
<evidence type="ECO:0000256" key="1">
    <source>
        <dbReference type="ARBA" id="ARBA00004766"/>
    </source>
</evidence>
<dbReference type="EMBL" id="JBHUHZ010000003">
    <property type="protein sequence ID" value="MFD2164341.1"/>
    <property type="molecule type" value="Genomic_DNA"/>
</dbReference>
<comment type="catalytic activity">
    <reaction evidence="7 8">
        <text>L-aspartate + ATP = 4-phospho-L-aspartate + ADP</text>
        <dbReference type="Rhea" id="RHEA:23776"/>
        <dbReference type="ChEBI" id="CHEBI:29991"/>
        <dbReference type="ChEBI" id="CHEBI:30616"/>
        <dbReference type="ChEBI" id="CHEBI:57535"/>
        <dbReference type="ChEBI" id="CHEBI:456216"/>
        <dbReference type="EC" id="2.7.2.4"/>
    </reaction>
</comment>
<dbReference type="GO" id="GO:0004072">
    <property type="term" value="F:aspartate kinase activity"/>
    <property type="evidence" value="ECO:0007669"/>
    <property type="project" value="UniProtKB-EC"/>
</dbReference>
<gene>
    <name evidence="11" type="ORF">ACFSJU_18170</name>
</gene>
<evidence type="ECO:0000256" key="2">
    <source>
        <dbReference type="ARBA" id="ARBA00010122"/>
    </source>
</evidence>
<keyword evidence="6" id="KW-0067">ATP-binding</keyword>
<reference evidence="12" key="1">
    <citation type="journal article" date="2019" name="Int. J. Syst. Evol. Microbiol.">
        <title>The Global Catalogue of Microorganisms (GCM) 10K type strain sequencing project: providing services to taxonomists for standard genome sequencing and annotation.</title>
        <authorList>
            <consortium name="The Broad Institute Genomics Platform"/>
            <consortium name="The Broad Institute Genome Sequencing Center for Infectious Disease"/>
            <person name="Wu L."/>
            <person name="Ma J."/>
        </authorList>
    </citation>
    <scope>NUCLEOTIDE SEQUENCE [LARGE SCALE GENOMIC DNA]</scope>
    <source>
        <strain evidence="12">KCTC 42217</strain>
    </source>
</reference>
<evidence type="ECO:0000259" key="10">
    <source>
        <dbReference type="Pfam" id="PF00696"/>
    </source>
</evidence>
<comment type="caution">
    <text evidence="11">The sequence shown here is derived from an EMBL/GenBank/DDBJ whole genome shotgun (WGS) entry which is preliminary data.</text>
</comment>
<sequence>MVNVFKFGGASVKDAEGIKNLARIVELNPEKNLLVVVSAMGKTTNALEELTKAYTGKQADVQDILNSIKNYHESIIKELFEDRNHPVYNEVANTFVEIEWILEEEPHDDFDYTYDQIVSMGELISTRIVSAYLNYSGIAAKWLDARSYIHTDNTYREGKVDWARTQKSIQQNIPAILSDQVAVTQGFIGGTSENFTTTLGREGSDYTAAIFASCLNAEAVTIWKDVPGVLNADPKLFPNTVKYEELSYRDALEMTFYGATVIHPKTIKPLQNSKIPLMVKPFLSPLEPGTCIKESNVQITQPAIILKNNQVLISISTQDLSFITEDHLCDLYGIFAAEHIKVNMMQLSAISYSACVDADDRRLPKLMSVLEKSFKVKYNTGLQLLTIRHFNKEVISQLTASKTVILEQISRHTAQMVLRDAQA</sequence>
<keyword evidence="4" id="KW-0547">Nucleotide-binding</keyword>
<dbReference type="InterPro" id="IPR001048">
    <property type="entry name" value="Asp/Glu/Uridylate_kinase"/>
</dbReference>
<dbReference type="InterPro" id="IPR045865">
    <property type="entry name" value="ACT-like_dom_sf"/>
</dbReference>
<dbReference type="InterPro" id="IPR005260">
    <property type="entry name" value="Asp_kin_monofn"/>
</dbReference>
<comment type="pathway">
    <text evidence="9">Amino-acid biosynthesis; L-threonine biosynthesis; L-threonine from L-aspartate: step 1/5.</text>
</comment>
<dbReference type="InterPro" id="IPR036393">
    <property type="entry name" value="AceGlu_kinase-like_sf"/>
</dbReference>
<dbReference type="Gene3D" id="3.30.70.260">
    <property type="match status" value="2"/>
</dbReference>
<dbReference type="RefSeq" id="WP_255904074.1">
    <property type="nucleotide sequence ID" value="NZ_JAFMZO010000004.1"/>
</dbReference>
<feature type="domain" description="Aspartate/glutamate/uridylate kinase" evidence="10">
    <location>
        <begin position="1"/>
        <end position="280"/>
    </location>
</feature>
<evidence type="ECO:0000313" key="11">
    <source>
        <dbReference type="EMBL" id="MFD2164341.1"/>
    </source>
</evidence>
<dbReference type="EC" id="2.7.2.4" evidence="8"/>
<evidence type="ECO:0000313" key="12">
    <source>
        <dbReference type="Proteomes" id="UP001597387"/>
    </source>
</evidence>
<evidence type="ECO:0000256" key="4">
    <source>
        <dbReference type="ARBA" id="ARBA00022741"/>
    </source>
</evidence>
<accession>A0ABW4ZRR2</accession>
<dbReference type="InterPro" id="IPR001341">
    <property type="entry name" value="Asp_kinase"/>
</dbReference>
<dbReference type="PANTHER" id="PTHR21499">
    <property type="entry name" value="ASPARTATE KINASE"/>
    <property type="match status" value="1"/>
</dbReference>
<proteinExistence type="inferred from homology"/>
<protein>
    <recommendedName>
        <fullName evidence="8">Aspartokinase</fullName>
        <ecNumber evidence="8">2.7.2.4</ecNumber>
    </recommendedName>
</protein>
<keyword evidence="5 8" id="KW-0418">Kinase</keyword>
<dbReference type="Gene3D" id="3.40.1160.10">
    <property type="entry name" value="Acetylglutamate kinase-like"/>
    <property type="match status" value="1"/>
</dbReference>
<comment type="similarity">
    <text evidence="2 8">Belongs to the aspartokinase family.</text>
</comment>
<comment type="pathway">
    <text evidence="9">Amino-acid biosynthesis; L-methionine biosynthesis via de novo pathway; L-homoserine from L-aspartate: step 1/3.</text>
</comment>
<keyword evidence="3 8" id="KW-0808">Transferase</keyword>
<dbReference type="PANTHER" id="PTHR21499:SF59">
    <property type="entry name" value="ASPARTOKINASE"/>
    <property type="match status" value="1"/>
</dbReference>
<dbReference type="SUPFAM" id="SSF53633">
    <property type="entry name" value="Carbamate kinase-like"/>
    <property type="match status" value="1"/>
</dbReference>
<evidence type="ECO:0000256" key="8">
    <source>
        <dbReference type="RuleBase" id="RU003448"/>
    </source>
</evidence>
<dbReference type="SUPFAM" id="SSF55021">
    <property type="entry name" value="ACT-like"/>
    <property type="match status" value="1"/>
</dbReference>
<evidence type="ECO:0000256" key="3">
    <source>
        <dbReference type="ARBA" id="ARBA00022679"/>
    </source>
</evidence>
<dbReference type="Proteomes" id="UP001597387">
    <property type="component" value="Unassembled WGS sequence"/>
</dbReference>
<dbReference type="Pfam" id="PF00696">
    <property type="entry name" value="AA_kinase"/>
    <property type="match status" value="1"/>
</dbReference>
<dbReference type="InterPro" id="IPR042199">
    <property type="entry name" value="AsparK_Bifunc_asparK/hSer_DH"/>
</dbReference>
<keyword evidence="9" id="KW-0028">Amino-acid biosynthesis</keyword>